<evidence type="ECO:0000259" key="15">
    <source>
        <dbReference type="Pfam" id="PF01266"/>
    </source>
</evidence>
<keyword evidence="10 14" id="KW-1133">Transmembrane helix</keyword>
<feature type="domain" description="FAD dependent oxidoreductase" evidence="15">
    <location>
        <begin position="48"/>
        <end position="78"/>
    </location>
</feature>
<feature type="transmembrane region" description="Helical" evidence="14">
    <location>
        <begin position="6"/>
        <end position="24"/>
    </location>
</feature>
<organism evidence="17 18">
    <name type="scientific">Brassica cretica</name>
    <name type="common">Mustard</name>
    <dbReference type="NCBI Taxonomy" id="69181"/>
    <lineage>
        <taxon>Eukaryota</taxon>
        <taxon>Viridiplantae</taxon>
        <taxon>Streptophyta</taxon>
        <taxon>Embryophyta</taxon>
        <taxon>Tracheophyta</taxon>
        <taxon>Spermatophyta</taxon>
        <taxon>Magnoliopsida</taxon>
        <taxon>eudicotyledons</taxon>
        <taxon>Gunneridae</taxon>
        <taxon>Pentapetalae</taxon>
        <taxon>rosids</taxon>
        <taxon>malvids</taxon>
        <taxon>Brassicales</taxon>
        <taxon>Brassicaceae</taxon>
        <taxon>Brassiceae</taxon>
        <taxon>Brassica</taxon>
    </lineage>
</organism>
<keyword evidence="11 14" id="KW-0560">Oxidoreductase</keyword>
<proteinExistence type="inferred from homology"/>
<comment type="caution">
    <text evidence="14">Lacks conserved residue(s) required for the propagation of feature annotation.</text>
</comment>
<keyword evidence="18" id="KW-1185">Reference proteome</keyword>
<evidence type="ECO:0000256" key="4">
    <source>
        <dbReference type="ARBA" id="ARBA00005018"/>
    </source>
</evidence>
<evidence type="ECO:0000256" key="8">
    <source>
        <dbReference type="ARBA" id="ARBA00022692"/>
    </source>
</evidence>
<keyword evidence="12 14" id="KW-0472">Membrane</keyword>
<evidence type="ECO:0000259" key="16">
    <source>
        <dbReference type="Pfam" id="PF08491"/>
    </source>
</evidence>
<evidence type="ECO:0000256" key="10">
    <source>
        <dbReference type="ARBA" id="ARBA00022989"/>
    </source>
</evidence>
<evidence type="ECO:0000256" key="13">
    <source>
        <dbReference type="ARBA" id="ARBA00048658"/>
    </source>
</evidence>
<evidence type="ECO:0000256" key="2">
    <source>
        <dbReference type="ARBA" id="ARBA00002173"/>
    </source>
</evidence>
<gene>
    <name evidence="17" type="ORF">DY000_02026159</name>
</gene>
<evidence type="ECO:0000256" key="5">
    <source>
        <dbReference type="ARBA" id="ARBA00008802"/>
    </source>
</evidence>
<comment type="function">
    <text evidence="2 14">Catalyzes the stereospecific oxidation of squalene to (S)-2,3-epoxysqualene, and is considered to be a rate-limiting enzyme in steroid biosynthesis.</text>
</comment>
<comment type="similarity">
    <text evidence="5 14">Belongs to the squalene monooxygenase family.</text>
</comment>
<keyword evidence="9 14" id="KW-0274">FAD</keyword>
<evidence type="ECO:0000313" key="17">
    <source>
        <dbReference type="EMBL" id="KAF3590680.1"/>
    </source>
</evidence>
<evidence type="ECO:0000256" key="6">
    <source>
        <dbReference type="ARBA" id="ARBA00012312"/>
    </source>
</evidence>
<evidence type="ECO:0000256" key="9">
    <source>
        <dbReference type="ARBA" id="ARBA00022827"/>
    </source>
</evidence>
<feature type="domain" description="Squalene epoxidase" evidence="16">
    <location>
        <begin position="210"/>
        <end position="334"/>
    </location>
</feature>
<comment type="pathway">
    <text evidence="4">Terpene metabolism; lanosterol biosynthesis; lanosterol from farnesyl diphosphate: step 2/3.</text>
</comment>
<comment type="subcellular location">
    <subcellularLocation>
        <location evidence="3 14">Membrane</location>
        <topology evidence="3 14">Multi-pass membrane protein</topology>
    </subcellularLocation>
</comment>
<reference evidence="17 18" key="1">
    <citation type="journal article" date="2020" name="BMC Genomics">
        <title>Intraspecific diversification of the crop wild relative Brassica cretica Lam. using demographic model selection.</title>
        <authorList>
            <person name="Kioukis A."/>
            <person name="Michalopoulou V.A."/>
            <person name="Briers L."/>
            <person name="Pirintsos S."/>
            <person name="Studholme D.J."/>
            <person name="Pavlidis P."/>
            <person name="Sarris P.F."/>
        </authorList>
    </citation>
    <scope>NUCLEOTIDE SEQUENCE [LARGE SCALE GENOMIC DNA]</scope>
    <source>
        <strain evidence="18">cv. PFS-1207/04</strain>
    </source>
</reference>
<evidence type="ECO:0000256" key="7">
    <source>
        <dbReference type="ARBA" id="ARBA00022630"/>
    </source>
</evidence>
<evidence type="ECO:0000313" key="18">
    <source>
        <dbReference type="Proteomes" id="UP000266723"/>
    </source>
</evidence>
<dbReference type="Gene3D" id="3.50.50.60">
    <property type="entry name" value="FAD/NAD(P)-binding domain"/>
    <property type="match status" value="1"/>
</dbReference>
<dbReference type="SUPFAM" id="SSF51905">
    <property type="entry name" value="FAD/NAD(P)-binding domain"/>
    <property type="match status" value="1"/>
</dbReference>
<evidence type="ECO:0000256" key="1">
    <source>
        <dbReference type="ARBA" id="ARBA00001974"/>
    </source>
</evidence>
<evidence type="ECO:0000256" key="3">
    <source>
        <dbReference type="ARBA" id="ARBA00004141"/>
    </source>
</evidence>
<evidence type="ECO:0000256" key="11">
    <source>
        <dbReference type="ARBA" id="ARBA00023002"/>
    </source>
</evidence>
<dbReference type="Proteomes" id="UP000266723">
    <property type="component" value="Unassembled WGS sequence"/>
</dbReference>
<evidence type="ECO:0000256" key="12">
    <source>
        <dbReference type="ARBA" id="ARBA00023136"/>
    </source>
</evidence>
<protein>
    <recommendedName>
        <fullName evidence="6 14">Squalene monooxygenase</fullName>
        <ecNumber evidence="6 14">1.14.14.17</ecNumber>
    </recommendedName>
</protein>
<keyword evidence="7 14" id="KW-0285">Flavoprotein</keyword>
<comment type="caution">
    <text evidence="17">The sequence shown here is derived from an EMBL/GenBank/DDBJ whole genome shotgun (WGS) entry which is preliminary data.</text>
</comment>
<dbReference type="InterPro" id="IPR040125">
    <property type="entry name" value="Squalene_monox"/>
</dbReference>
<comment type="catalytic activity">
    <reaction evidence="13 14">
        <text>squalene + reduced [NADPH--hemoprotein reductase] + O2 = (S)-2,3-epoxysqualene + oxidized [NADPH--hemoprotein reductase] + H2O + H(+)</text>
        <dbReference type="Rhea" id="RHEA:25282"/>
        <dbReference type="Rhea" id="RHEA-COMP:11964"/>
        <dbReference type="Rhea" id="RHEA-COMP:11965"/>
        <dbReference type="ChEBI" id="CHEBI:15377"/>
        <dbReference type="ChEBI" id="CHEBI:15378"/>
        <dbReference type="ChEBI" id="CHEBI:15379"/>
        <dbReference type="ChEBI" id="CHEBI:15440"/>
        <dbReference type="ChEBI" id="CHEBI:15441"/>
        <dbReference type="ChEBI" id="CHEBI:57618"/>
        <dbReference type="ChEBI" id="CHEBI:58210"/>
        <dbReference type="EC" id="1.14.14.17"/>
    </reaction>
</comment>
<evidence type="ECO:0000256" key="14">
    <source>
        <dbReference type="RuleBase" id="RU367121"/>
    </source>
</evidence>
<dbReference type="InterPro" id="IPR036188">
    <property type="entry name" value="FAD/NAD-bd_sf"/>
</dbReference>
<keyword evidence="8 14" id="KW-0812">Transmembrane</keyword>
<accession>A0ABQ7E2P7</accession>
<dbReference type="InterPro" id="IPR006076">
    <property type="entry name" value="FAD-dep_OxRdtase"/>
</dbReference>
<dbReference type="Pfam" id="PF08491">
    <property type="entry name" value="SE"/>
    <property type="match status" value="1"/>
</dbReference>
<dbReference type="InterPro" id="IPR013698">
    <property type="entry name" value="Squalene_epoxidase"/>
</dbReference>
<dbReference type="PANTHER" id="PTHR10835:SF20">
    <property type="entry name" value="SQUALENE EPOXIDASE 4"/>
    <property type="match status" value="1"/>
</dbReference>
<dbReference type="PANTHER" id="PTHR10835">
    <property type="entry name" value="SQUALENE MONOOXYGENASE"/>
    <property type="match status" value="1"/>
</dbReference>
<comment type="cofactor">
    <cofactor evidence="1 14">
        <name>FAD</name>
        <dbReference type="ChEBI" id="CHEBI:57692"/>
    </cofactor>
</comment>
<dbReference type="Pfam" id="PF01266">
    <property type="entry name" value="DAO"/>
    <property type="match status" value="1"/>
</dbReference>
<sequence>MATTYTWLWTLLAFILTWMVFDLIKRKKVGTEETEVDAEETRDGEAHDVIIVGAGVAGAALAYALAKDWRRVHVIERDLKEPQRFMGELMQPRGRLMLAQLGLEGLLSSLNSSSYSLQHKIIEAQEIKSLAIYKDGKNDTLYFPDNKNFPYESAGRLLRNGRLVQRLRKKAASHANVQLEEGTVKFLIEEKGAVKGVIYKNSAGEEITAFAPLTVVCDGCYSNLRRSAVHNKEEVLSYFVGYVTKNTRLEDPHSMHLIFSKPLPCVVYQITSNEVRCAAEVPADSIPSIANGEMVNFLKKTVAPQIPDGNLRETFLKGVEEGLLEIKTTATKRMMVALSDVLILRNLLRPLPSLGNTKKVLELVKSFYNIRQPMSATVNTLAHVFSELLVATTAREGMRQSCFNYLSSGGFRTSGMMAILGA</sequence>
<name>A0ABQ7E2P7_BRACR</name>
<dbReference type="EC" id="1.14.14.17" evidence="6 14"/>
<dbReference type="EMBL" id="QGKV02000299">
    <property type="protein sequence ID" value="KAF3590680.1"/>
    <property type="molecule type" value="Genomic_DNA"/>
</dbReference>